<accession>A0A2I3HHL2</accession>
<name>A0A2I3HHL2_NOMLE</name>
<dbReference type="EMBL" id="ADFV01107761">
    <property type="status" value="NOT_ANNOTATED_CDS"/>
    <property type="molecule type" value="Genomic_DNA"/>
</dbReference>
<dbReference type="InParanoid" id="A0A2I3HHL2"/>
<feature type="compositionally biased region" description="Basic and acidic residues" evidence="1">
    <location>
        <begin position="13"/>
        <end position="31"/>
    </location>
</feature>
<dbReference type="Proteomes" id="UP000001073">
    <property type="component" value="Chromosome 14"/>
</dbReference>
<dbReference type="Ensembl" id="ENSNLET00000043573.1">
    <property type="protein sequence ID" value="ENSNLEP00000042997.1"/>
    <property type="gene ID" value="ENSNLEG00000029957.1"/>
</dbReference>
<evidence type="ECO:0000313" key="2">
    <source>
        <dbReference type="Ensembl" id="ENSNLEP00000042997.1"/>
    </source>
</evidence>
<reference evidence="2" key="3">
    <citation type="submission" date="2025-09" db="UniProtKB">
        <authorList>
            <consortium name="Ensembl"/>
        </authorList>
    </citation>
    <scope>IDENTIFICATION</scope>
</reference>
<dbReference type="STRING" id="61853.ENSNLEP00000042997"/>
<evidence type="ECO:0000256" key="1">
    <source>
        <dbReference type="SAM" id="MobiDB-lite"/>
    </source>
</evidence>
<keyword evidence="3" id="KW-1185">Reference proteome</keyword>
<organism evidence="2 3">
    <name type="scientific">Nomascus leucogenys</name>
    <name type="common">Northern white-cheeked gibbon</name>
    <name type="synonym">Hylobates leucogenys</name>
    <dbReference type="NCBI Taxonomy" id="61853"/>
    <lineage>
        <taxon>Eukaryota</taxon>
        <taxon>Metazoa</taxon>
        <taxon>Chordata</taxon>
        <taxon>Craniata</taxon>
        <taxon>Vertebrata</taxon>
        <taxon>Euteleostomi</taxon>
        <taxon>Mammalia</taxon>
        <taxon>Eutheria</taxon>
        <taxon>Euarchontoglires</taxon>
        <taxon>Primates</taxon>
        <taxon>Haplorrhini</taxon>
        <taxon>Catarrhini</taxon>
        <taxon>Hylobatidae</taxon>
        <taxon>Nomascus</taxon>
    </lineage>
</organism>
<reference evidence="2" key="2">
    <citation type="submission" date="2025-08" db="UniProtKB">
        <authorList>
            <consortium name="Ensembl"/>
        </authorList>
    </citation>
    <scope>IDENTIFICATION</scope>
</reference>
<proteinExistence type="predicted"/>
<reference evidence="2 3" key="1">
    <citation type="submission" date="2012-10" db="EMBL/GenBank/DDBJ databases">
        <authorList>
            <consortium name="Gibbon Genome Sequencing Consortium"/>
        </authorList>
    </citation>
    <scope>NUCLEOTIDE SEQUENCE [LARGE SCALE GENOMIC DNA]</scope>
</reference>
<sequence>MSRFPAVAGRAPRRQEEGERSRDLQEERPSAVCIADREEKGCTSQEGGTTPTFPIQKQRKKIIQAGFHNMV</sequence>
<dbReference type="GeneTree" id="ENSGT00940000170438"/>
<protein>
    <submittedName>
        <fullName evidence="2">Uncharacterized protein</fullName>
    </submittedName>
</protein>
<dbReference type="AlphaFoldDB" id="A0A2I3HHL2"/>
<evidence type="ECO:0000313" key="3">
    <source>
        <dbReference type="Proteomes" id="UP000001073"/>
    </source>
</evidence>
<feature type="region of interest" description="Disordered" evidence="1">
    <location>
        <begin position="1"/>
        <end position="31"/>
    </location>
</feature>